<dbReference type="Proteomes" id="UP000663760">
    <property type="component" value="Chromosome 8"/>
</dbReference>
<evidence type="ECO:0000256" key="6">
    <source>
        <dbReference type="ARBA" id="ARBA00023242"/>
    </source>
</evidence>
<organism evidence="9 10">
    <name type="scientific">Spirodela intermedia</name>
    <name type="common">Intermediate duckweed</name>
    <dbReference type="NCBI Taxonomy" id="51605"/>
    <lineage>
        <taxon>Eukaryota</taxon>
        <taxon>Viridiplantae</taxon>
        <taxon>Streptophyta</taxon>
        <taxon>Embryophyta</taxon>
        <taxon>Tracheophyta</taxon>
        <taxon>Spermatophyta</taxon>
        <taxon>Magnoliopsida</taxon>
        <taxon>Liliopsida</taxon>
        <taxon>Araceae</taxon>
        <taxon>Lemnoideae</taxon>
        <taxon>Spirodela</taxon>
    </lineage>
</organism>
<evidence type="ECO:0000256" key="2">
    <source>
        <dbReference type="ARBA" id="ARBA00006357"/>
    </source>
</evidence>
<reference evidence="9" key="1">
    <citation type="submission" date="2020-02" db="EMBL/GenBank/DDBJ databases">
        <authorList>
            <person name="Scholz U."/>
            <person name="Mascher M."/>
            <person name="Fiebig A."/>
        </authorList>
    </citation>
    <scope>NUCLEOTIDE SEQUENCE</scope>
</reference>
<dbReference type="OrthoDB" id="206335at2759"/>
<dbReference type="InterPro" id="IPR012337">
    <property type="entry name" value="RNaseH-like_sf"/>
</dbReference>
<dbReference type="CDD" id="cd06145">
    <property type="entry name" value="REX1_like"/>
    <property type="match status" value="1"/>
</dbReference>
<sequence length="569" mass="62833">MGSSGRQRDGPQSPNFQADNKGGNRSGSAFYDVYGPEGKAAVLFNSPVSNSTLNIQDIQQLVTWVLGEGVMPTWIFIKNKPLISKVILLHVPGLDAALYMSQSKLLSGLKKICGNPMPVLALSCVSDGMQTVDTLLTCRTKRKRDADSVVKLDEDPEKGRNSHSRKLTSVVNLKDVPFPISYYTLTKEELEVNGYCFTLPGVVSTTPAPAGRPIYQILAVDCEMCVTKEGFELARITLVDIKGEIVLDKLVRPSNPILDYNTRFSGITSEMLESVTTTLADIQEEFLRLVHEETILVGHSLENDLLALRISHKSVIDTAVLYKIRPAHHKTALRVLSRKYLSRQIQDSESGHDSVEDARAAMDLAILKIKHGPEFGSAPHFTKKKLVTVLHESGRTCSLIDDTSVVKRYSDVSCNAIPITSDNEALSRVLKEVKKEKVDFIWAQFSGLNSYFKKQAEDAEALNSRIAEVISSLTCKSSSQSDVLCSISQELKGMLMCMDKRIERLYEALAVNSMLIISTGHGDTAIVQRLRRMLAGSSELSISREKIVQALEELQARAEVGLCFVCVKH</sequence>
<dbReference type="InterPro" id="IPR036397">
    <property type="entry name" value="RNaseH_sf"/>
</dbReference>
<evidence type="ECO:0000313" key="9">
    <source>
        <dbReference type="EMBL" id="CAA7400367.1"/>
    </source>
</evidence>
<dbReference type="InterPro" id="IPR013520">
    <property type="entry name" value="Ribonucl_H"/>
</dbReference>
<evidence type="ECO:0000313" key="10">
    <source>
        <dbReference type="Proteomes" id="UP000663760"/>
    </source>
</evidence>
<dbReference type="FunFam" id="3.30.420.10:FF:000019">
    <property type="entry name" value="RNA exonuclease NEF-sp"/>
    <property type="match status" value="1"/>
</dbReference>
<keyword evidence="3" id="KW-0540">Nuclease</keyword>
<dbReference type="SUPFAM" id="SSF53649">
    <property type="entry name" value="Alkaline phosphatase-like"/>
    <property type="match status" value="1"/>
</dbReference>
<feature type="region of interest" description="Disordered" evidence="7">
    <location>
        <begin position="1"/>
        <end position="24"/>
    </location>
</feature>
<dbReference type="AlphaFoldDB" id="A0A7I8KRC8"/>
<keyword evidence="6" id="KW-0539">Nucleus</keyword>
<dbReference type="Pfam" id="PF00929">
    <property type="entry name" value="RNase_T"/>
    <property type="match status" value="1"/>
</dbReference>
<dbReference type="InterPro" id="IPR047021">
    <property type="entry name" value="REXO1/3/4-like"/>
</dbReference>
<feature type="compositionally biased region" description="Polar residues" evidence="7">
    <location>
        <begin position="1"/>
        <end position="18"/>
    </location>
</feature>
<dbReference type="SUPFAM" id="SSF53098">
    <property type="entry name" value="Ribonuclease H-like"/>
    <property type="match status" value="1"/>
</dbReference>
<dbReference type="InterPro" id="IPR017850">
    <property type="entry name" value="Alkaline_phosphatase_core_sf"/>
</dbReference>
<comment type="similarity">
    <text evidence="2">Belongs to the REXO1/REXO3 family.</text>
</comment>
<dbReference type="PANTHER" id="PTHR12801:SF157">
    <property type="entry name" value="SMALL RNA DEGRADING NUCLEASE 5"/>
    <property type="match status" value="1"/>
</dbReference>
<gene>
    <name evidence="9" type="ORF">SI8410_08011045</name>
</gene>
<keyword evidence="10" id="KW-1185">Reference proteome</keyword>
<name>A0A7I8KRC8_SPIIN</name>
<evidence type="ECO:0000256" key="3">
    <source>
        <dbReference type="ARBA" id="ARBA00022722"/>
    </source>
</evidence>
<keyword evidence="4" id="KW-0378">Hydrolase</keyword>
<accession>A0A7I8KRC8</accession>
<evidence type="ECO:0000259" key="8">
    <source>
        <dbReference type="SMART" id="SM00479"/>
    </source>
</evidence>
<dbReference type="EMBL" id="LR746271">
    <property type="protein sequence ID" value="CAA7400367.1"/>
    <property type="molecule type" value="Genomic_DNA"/>
</dbReference>
<dbReference type="InterPro" id="IPR034922">
    <property type="entry name" value="REX1-like_exo"/>
</dbReference>
<dbReference type="GO" id="GO:0004527">
    <property type="term" value="F:exonuclease activity"/>
    <property type="evidence" value="ECO:0007669"/>
    <property type="project" value="UniProtKB-KW"/>
</dbReference>
<evidence type="ECO:0000256" key="7">
    <source>
        <dbReference type="SAM" id="MobiDB-lite"/>
    </source>
</evidence>
<comment type="subcellular location">
    <subcellularLocation>
        <location evidence="1">Nucleus</location>
    </subcellularLocation>
</comment>
<dbReference type="GO" id="GO:0003676">
    <property type="term" value="F:nucleic acid binding"/>
    <property type="evidence" value="ECO:0007669"/>
    <property type="project" value="InterPro"/>
</dbReference>
<dbReference type="SMART" id="SM00479">
    <property type="entry name" value="EXOIII"/>
    <property type="match status" value="1"/>
</dbReference>
<evidence type="ECO:0000256" key="4">
    <source>
        <dbReference type="ARBA" id="ARBA00022801"/>
    </source>
</evidence>
<proteinExistence type="inferred from homology"/>
<feature type="domain" description="Exonuclease" evidence="8">
    <location>
        <begin position="216"/>
        <end position="374"/>
    </location>
</feature>
<evidence type="ECO:0000256" key="1">
    <source>
        <dbReference type="ARBA" id="ARBA00004123"/>
    </source>
</evidence>
<evidence type="ECO:0000256" key="5">
    <source>
        <dbReference type="ARBA" id="ARBA00022839"/>
    </source>
</evidence>
<dbReference type="Gene3D" id="3.30.420.10">
    <property type="entry name" value="Ribonuclease H-like superfamily/Ribonuclease H"/>
    <property type="match status" value="1"/>
</dbReference>
<keyword evidence="5" id="KW-0269">Exonuclease</keyword>
<dbReference type="PANTHER" id="PTHR12801">
    <property type="entry name" value="RNA EXONUCLEASE REXO1 / RECO3 FAMILY MEMBER-RELATED"/>
    <property type="match status" value="1"/>
</dbReference>
<protein>
    <recommendedName>
        <fullName evidence="8">Exonuclease domain-containing protein</fullName>
    </recommendedName>
</protein>
<dbReference type="GO" id="GO:0005634">
    <property type="term" value="C:nucleus"/>
    <property type="evidence" value="ECO:0007669"/>
    <property type="project" value="UniProtKB-SubCell"/>
</dbReference>